<feature type="transmembrane region" description="Helical" evidence="4">
    <location>
        <begin position="337"/>
        <end position="359"/>
    </location>
</feature>
<dbReference type="Gene3D" id="1.20.1250.20">
    <property type="entry name" value="MFS general substrate transporter like domains"/>
    <property type="match status" value="2"/>
</dbReference>
<feature type="transmembrane region" description="Helical" evidence="4">
    <location>
        <begin position="49"/>
        <end position="69"/>
    </location>
</feature>
<keyword evidence="2 4" id="KW-1133">Transmembrane helix</keyword>
<keyword evidence="1 4" id="KW-0812">Transmembrane</keyword>
<evidence type="ECO:0000313" key="7">
    <source>
        <dbReference type="Proteomes" id="UP000037515"/>
    </source>
</evidence>
<dbReference type="GO" id="GO:0022857">
    <property type="term" value="F:transmembrane transporter activity"/>
    <property type="evidence" value="ECO:0007669"/>
    <property type="project" value="InterPro"/>
</dbReference>
<dbReference type="PANTHER" id="PTHR23537:SF1">
    <property type="entry name" value="SUGAR TRANSPORTER"/>
    <property type="match status" value="1"/>
</dbReference>
<dbReference type="InterPro" id="IPR020846">
    <property type="entry name" value="MFS_dom"/>
</dbReference>
<gene>
    <name evidence="6" type="ORF">AKJ17_05975</name>
</gene>
<dbReference type="AlphaFoldDB" id="A0A0M0HRE8"/>
<dbReference type="Proteomes" id="UP000037515">
    <property type="component" value="Unassembled WGS sequence"/>
</dbReference>
<reference evidence="7" key="1">
    <citation type="submission" date="2015-08" db="EMBL/GenBank/DDBJ databases">
        <title>Vibrio galatheae sp. nov., a novel member of the Vibrionaceae family isolated from the Solomon Islands.</title>
        <authorList>
            <person name="Giubergia S."/>
            <person name="Machado H."/>
            <person name="Mateiu R.V."/>
            <person name="Gram L."/>
        </authorList>
    </citation>
    <scope>NUCLEOTIDE SEQUENCE [LARGE SCALE GENOMIC DNA]</scope>
    <source>
        <strain evidence="7">DSM 19584</strain>
    </source>
</reference>
<organism evidence="6 7">
    <name type="scientific">Vibrio nereis</name>
    <dbReference type="NCBI Taxonomy" id="693"/>
    <lineage>
        <taxon>Bacteria</taxon>
        <taxon>Pseudomonadati</taxon>
        <taxon>Pseudomonadota</taxon>
        <taxon>Gammaproteobacteria</taxon>
        <taxon>Vibrionales</taxon>
        <taxon>Vibrionaceae</taxon>
        <taxon>Vibrio</taxon>
    </lineage>
</organism>
<sequence length="404" mass="43089">MDTHQTFSRYSLAGLGATLIGNGIGRFAYIALMPALIQAGWFTESQASYLGAATLIGYIFGVPAISVLTRYFAAGFLIRAAMLVSGMSYIGCASETAPLAWFYLLRTLAGVAGAILIILAPPMMIRLHRAEIKAKVSGVIFSGIGVGALLSGTLVPVLIYFNLASAWFGMGAITLVTTVLTWNVWKENDKQQSYGVVAGSFHNLSKMQRMTFALILLAYSLDAVGYLPHTMFWVDYVVRELDMPFSAGGLLWASFGLGAMLGPILAGTMGDRFGVRRSLVVSYLLKGFGVALPLLSHHPLSLFLSALLVGIFTPGTVSLVSIYTLESVDYELHTKAWGAATMAFALAQGVIGYGMAHFAPILGSYLPLFALSACALVVSASLIAISKQPTSDYSEGRTAIQTKD</sequence>
<dbReference type="InterPro" id="IPR010645">
    <property type="entry name" value="MFS_4"/>
</dbReference>
<evidence type="ECO:0000259" key="5">
    <source>
        <dbReference type="PROSITE" id="PS50850"/>
    </source>
</evidence>
<dbReference type="PROSITE" id="PS50850">
    <property type="entry name" value="MFS"/>
    <property type="match status" value="1"/>
</dbReference>
<feature type="transmembrane region" description="Helical" evidence="4">
    <location>
        <begin position="247"/>
        <end position="266"/>
    </location>
</feature>
<feature type="transmembrane region" description="Helical" evidence="4">
    <location>
        <begin position="100"/>
        <end position="119"/>
    </location>
</feature>
<dbReference type="SUPFAM" id="SSF103473">
    <property type="entry name" value="MFS general substrate transporter"/>
    <property type="match status" value="1"/>
</dbReference>
<feature type="transmembrane region" description="Helical" evidence="4">
    <location>
        <begin position="278"/>
        <end position="296"/>
    </location>
</feature>
<feature type="transmembrane region" description="Helical" evidence="4">
    <location>
        <begin position="210"/>
        <end position="227"/>
    </location>
</feature>
<dbReference type="Pfam" id="PF06779">
    <property type="entry name" value="MFS_4"/>
    <property type="match status" value="1"/>
</dbReference>
<comment type="caution">
    <text evidence="6">The sequence shown here is derived from an EMBL/GenBank/DDBJ whole genome shotgun (WGS) entry which is preliminary data.</text>
</comment>
<name>A0A0M0HRE8_VIBNE</name>
<dbReference type="OrthoDB" id="9797953at2"/>
<keyword evidence="3 4" id="KW-0472">Membrane</keyword>
<dbReference type="PATRIC" id="fig|693.5.peg.1217"/>
<feature type="transmembrane region" description="Helical" evidence="4">
    <location>
        <begin position="12"/>
        <end position="37"/>
    </location>
</feature>
<dbReference type="PANTHER" id="PTHR23537">
    <property type="match status" value="1"/>
</dbReference>
<feature type="transmembrane region" description="Helical" evidence="4">
    <location>
        <begin position="139"/>
        <end position="161"/>
    </location>
</feature>
<proteinExistence type="predicted"/>
<evidence type="ECO:0000256" key="3">
    <source>
        <dbReference type="ARBA" id="ARBA00023136"/>
    </source>
</evidence>
<dbReference type="RefSeq" id="WP_053394865.1">
    <property type="nucleotide sequence ID" value="NZ_LHPJ01000005.1"/>
</dbReference>
<feature type="transmembrane region" description="Helical" evidence="4">
    <location>
        <begin position="76"/>
        <end position="94"/>
    </location>
</feature>
<protein>
    <submittedName>
        <fullName evidence="6">MFS transporter</fullName>
    </submittedName>
</protein>
<evidence type="ECO:0000256" key="2">
    <source>
        <dbReference type="ARBA" id="ARBA00022989"/>
    </source>
</evidence>
<evidence type="ECO:0000313" key="6">
    <source>
        <dbReference type="EMBL" id="KOO04452.1"/>
    </source>
</evidence>
<dbReference type="STRING" id="693.AKJ17_05975"/>
<evidence type="ECO:0000256" key="1">
    <source>
        <dbReference type="ARBA" id="ARBA00022692"/>
    </source>
</evidence>
<accession>A0A0M0HRE8</accession>
<feature type="transmembrane region" description="Helical" evidence="4">
    <location>
        <begin position="365"/>
        <end position="385"/>
    </location>
</feature>
<evidence type="ECO:0000256" key="4">
    <source>
        <dbReference type="SAM" id="Phobius"/>
    </source>
</evidence>
<feature type="transmembrane region" description="Helical" evidence="4">
    <location>
        <begin position="167"/>
        <end position="185"/>
    </location>
</feature>
<dbReference type="GO" id="GO:0005886">
    <property type="term" value="C:plasma membrane"/>
    <property type="evidence" value="ECO:0007669"/>
    <property type="project" value="TreeGrafter"/>
</dbReference>
<keyword evidence="7" id="KW-1185">Reference proteome</keyword>
<dbReference type="EMBL" id="LHPJ01000005">
    <property type="protein sequence ID" value="KOO04452.1"/>
    <property type="molecule type" value="Genomic_DNA"/>
</dbReference>
<feature type="transmembrane region" description="Helical" evidence="4">
    <location>
        <begin position="302"/>
        <end position="325"/>
    </location>
</feature>
<dbReference type="InterPro" id="IPR036259">
    <property type="entry name" value="MFS_trans_sf"/>
</dbReference>
<feature type="domain" description="Major facilitator superfamily (MFS) profile" evidence="5">
    <location>
        <begin position="206"/>
        <end position="404"/>
    </location>
</feature>